<feature type="region of interest" description="Disordered" evidence="10">
    <location>
        <begin position="201"/>
        <end position="220"/>
    </location>
</feature>
<evidence type="ECO:0000256" key="4">
    <source>
        <dbReference type="ARBA" id="ARBA00022692"/>
    </source>
</evidence>
<dbReference type="InterPro" id="IPR000611">
    <property type="entry name" value="NPY_rcpt"/>
</dbReference>
<sequence>MNSSYHAGSATASYDVNDVDVDAGFGNYSYSENRFVLPLWKEAVWSCLFGGMVFVSTAGNVVVVWIITAHKRMRTVTNYLIANLSVADVVVSTLNVVFNFIYMLSSTWPFGATYCKISSFIGVLSVSASVLSLVCISLDRRVVVLLLLLHHHHHHHHHLLCTYNGESRIPRARRRSRGSDTVGVPQTQKGGECLMDYNTTTTDHHHHHRRHRRRYSTPQRGALRSSVEIYNSFEESRPWIPKGSIYRATVLYLVDPCACRLSSGKDPGMGNPAALSTTHAGQTRGISHWSP</sequence>
<evidence type="ECO:0000256" key="6">
    <source>
        <dbReference type="ARBA" id="ARBA00023040"/>
    </source>
</evidence>
<evidence type="ECO:0000256" key="3">
    <source>
        <dbReference type="ARBA" id="ARBA00022475"/>
    </source>
</evidence>
<feature type="region of interest" description="Disordered" evidence="10">
    <location>
        <begin position="265"/>
        <end position="291"/>
    </location>
</feature>
<reference evidence="13" key="1">
    <citation type="submission" date="2020-11" db="EMBL/GenBank/DDBJ databases">
        <authorList>
            <person name="Tran Van P."/>
        </authorList>
    </citation>
    <scope>NUCLEOTIDE SEQUENCE</scope>
</reference>
<dbReference type="Pfam" id="PF00001">
    <property type="entry name" value="7tm_1"/>
    <property type="match status" value="1"/>
</dbReference>
<dbReference type="EMBL" id="OA882308">
    <property type="protein sequence ID" value="CAD7274586.1"/>
    <property type="molecule type" value="Genomic_DNA"/>
</dbReference>
<dbReference type="GO" id="GO:0004983">
    <property type="term" value="F:neuropeptide Y receptor activity"/>
    <property type="evidence" value="ECO:0007669"/>
    <property type="project" value="InterPro"/>
</dbReference>
<keyword evidence="3" id="KW-1003">Cell membrane</keyword>
<dbReference type="PRINTS" id="PR00237">
    <property type="entry name" value="GPCRRHODOPSN"/>
</dbReference>
<dbReference type="PANTHER" id="PTHR46925:SF2">
    <property type="entry name" value="G-PROTEIN COUPLED RECEPTOR TKR-1-RELATED"/>
    <property type="match status" value="1"/>
</dbReference>
<dbReference type="InterPro" id="IPR000276">
    <property type="entry name" value="GPCR_Rhodpsn"/>
</dbReference>
<keyword evidence="14" id="KW-1185">Reference proteome</keyword>
<feature type="compositionally biased region" description="Polar residues" evidence="10">
    <location>
        <begin position="274"/>
        <end position="291"/>
    </location>
</feature>
<evidence type="ECO:0000256" key="5">
    <source>
        <dbReference type="ARBA" id="ARBA00022989"/>
    </source>
</evidence>
<feature type="compositionally biased region" description="Basic residues" evidence="10">
    <location>
        <begin position="204"/>
        <end position="215"/>
    </location>
</feature>
<dbReference type="PROSITE" id="PS50262">
    <property type="entry name" value="G_PROTEIN_RECEP_F1_2"/>
    <property type="match status" value="1"/>
</dbReference>
<evidence type="ECO:0000256" key="7">
    <source>
        <dbReference type="ARBA" id="ARBA00023136"/>
    </source>
</evidence>
<keyword evidence="4 11" id="KW-0812">Transmembrane</keyword>
<dbReference type="InterPro" id="IPR001681">
    <property type="entry name" value="Neurokn_rcpt"/>
</dbReference>
<evidence type="ECO:0000256" key="11">
    <source>
        <dbReference type="SAM" id="Phobius"/>
    </source>
</evidence>
<accession>A0A7R9G9Y1</accession>
<protein>
    <recommendedName>
        <fullName evidence="12">G-protein coupled receptors family 1 profile domain-containing protein</fullName>
    </recommendedName>
</protein>
<dbReference type="GO" id="GO:0004995">
    <property type="term" value="F:tachykinin receptor activity"/>
    <property type="evidence" value="ECO:0007669"/>
    <property type="project" value="InterPro"/>
</dbReference>
<evidence type="ECO:0000256" key="9">
    <source>
        <dbReference type="ARBA" id="ARBA00023224"/>
    </source>
</evidence>
<name>A0A7R9G9Y1_9CRUS</name>
<keyword evidence="6" id="KW-0297">G-protein coupled receptor</keyword>
<feature type="domain" description="G-protein coupled receptors family 1 profile" evidence="12">
    <location>
        <begin position="59"/>
        <end position="144"/>
    </location>
</feature>
<keyword evidence="5 11" id="KW-1133">Transmembrane helix</keyword>
<feature type="transmembrane region" description="Helical" evidence="11">
    <location>
        <begin position="43"/>
        <end position="67"/>
    </location>
</feature>
<dbReference type="Gene3D" id="1.20.1070.10">
    <property type="entry name" value="Rhodopsin 7-helix transmembrane proteins"/>
    <property type="match status" value="1"/>
</dbReference>
<proteinExistence type="inferred from homology"/>
<dbReference type="AlphaFoldDB" id="A0A7R9G9Y1"/>
<evidence type="ECO:0000256" key="10">
    <source>
        <dbReference type="SAM" id="MobiDB-lite"/>
    </source>
</evidence>
<dbReference type="EMBL" id="CAJPEX010000271">
    <property type="protein sequence ID" value="CAG0914738.1"/>
    <property type="molecule type" value="Genomic_DNA"/>
</dbReference>
<evidence type="ECO:0000256" key="8">
    <source>
        <dbReference type="ARBA" id="ARBA00023170"/>
    </source>
</evidence>
<dbReference type="GO" id="GO:0005886">
    <property type="term" value="C:plasma membrane"/>
    <property type="evidence" value="ECO:0007669"/>
    <property type="project" value="UniProtKB-SubCell"/>
</dbReference>
<dbReference type="PRINTS" id="PR01012">
    <property type="entry name" value="NRPEPTIDEYR"/>
</dbReference>
<keyword evidence="8" id="KW-0675">Receptor</keyword>
<dbReference type="OrthoDB" id="5981855at2759"/>
<feature type="transmembrane region" description="Helical" evidence="11">
    <location>
        <begin position="79"/>
        <end position="105"/>
    </location>
</feature>
<dbReference type="PANTHER" id="PTHR46925">
    <property type="entry name" value="G-PROTEIN COUPLED RECEPTOR TKR-1-RELATED"/>
    <property type="match status" value="1"/>
</dbReference>
<evidence type="ECO:0000256" key="2">
    <source>
        <dbReference type="ARBA" id="ARBA00010663"/>
    </source>
</evidence>
<dbReference type="SUPFAM" id="SSF81321">
    <property type="entry name" value="Family A G protein-coupled receptor-like"/>
    <property type="match status" value="1"/>
</dbReference>
<evidence type="ECO:0000259" key="12">
    <source>
        <dbReference type="PROSITE" id="PS50262"/>
    </source>
</evidence>
<keyword evidence="7 11" id="KW-0472">Membrane</keyword>
<dbReference type="Proteomes" id="UP000678499">
    <property type="component" value="Unassembled WGS sequence"/>
</dbReference>
<evidence type="ECO:0000256" key="1">
    <source>
        <dbReference type="ARBA" id="ARBA00004651"/>
    </source>
</evidence>
<feature type="transmembrane region" description="Helical" evidence="11">
    <location>
        <begin position="117"/>
        <end position="138"/>
    </location>
</feature>
<comment type="subcellular location">
    <subcellularLocation>
        <location evidence="1">Cell membrane</location>
        <topology evidence="1">Multi-pass membrane protein</topology>
    </subcellularLocation>
</comment>
<gene>
    <name evidence="13" type="ORF">NMOB1V02_LOCUS2414</name>
</gene>
<organism evidence="13">
    <name type="scientific">Notodromas monacha</name>
    <dbReference type="NCBI Taxonomy" id="399045"/>
    <lineage>
        <taxon>Eukaryota</taxon>
        <taxon>Metazoa</taxon>
        <taxon>Ecdysozoa</taxon>
        <taxon>Arthropoda</taxon>
        <taxon>Crustacea</taxon>
        <taxon>Oligostraca</taxon>
        <taxon>Ostracoda</taxon>
        <taxon>Podocopa</taxon>
        <taxon>Podocopida</taxon>
        <taxon>Cypridocopina</taxon>
        <taxon>Cypridoidea</taxon>
        <taxon>Cyprididae</taxon>
        <taxon>Notodromas</taxon>
    </lineage>
</organism>
<evidence type="ECO:0000313" key="13">
    <source>
        <dbReference type="EMBL" id="CAD7274586.1"/>
    </source>
</evidence>
<evidence type="ECO:0000313" key="14">
    <source>
        <dbReference type="Proteomes" id="UP000678499"/>
    </source>
</evidence>
<comment type="similarity">
    <text evidence="2">Belongs to the G-protein coupled receptor 1 family.</text>
</comment>
<keyword evidence="9" id="KW-0807">Transducer</keyword>
<dbReference type="InterPro" id="IPR017452">
    <property type="entry name" value="GPCR_Rhodpsn_7TM"/>
</dbReference>